<sequence>MTQRLASGSLHAVTAMRLELSIGMMKAY</sequence>
<dbReference type="HOGENOM" id="CLU_3413085_0_0_1"/>
<proteinExistence type="predicted"/>
<evidence type="ECO:0000313" key="1">
    <source>
        <dbReference type="EMBL" id="EQB54034.1"/>
    </source>
</evidence>
<protein>
    <submittedName>
        <fullName evidence="1">Uncharacterized protein</fullName>
    </submittedName>
</protein>
<comment type="caution">
    <text evidence="1">The sequence shown here is derived from an EMBL/GenBank/DDBJ whole genome shotgun (WGS) entry which is preliminary data.</text>
</comment>
<gene>
    <name evidence="1" type="ORF">CGLO_06177</name>
</gene>
<dbReference type="AlphaFoldDB" id="T0KQ13"/>
<reference evidence="2" key="1">
    <citation type="journal article" date="2013" name="Mol. Plant Microbe Interact.">
        <title>Global aspects of pacC regulation of pathogenicity genes in Colletotrichum gloeosporioides as revealed by transcriptome analysis.</title>
        <authorList>
            <person name="Alkan N."/>
            <person name="Meng X."/>
            <person name="Friedlander G."/>
            <person name="Reuveni E."/>
            <person name="Sukno S."/>
            <person name="Sherman A."/>
            <person name="Thon M."/>
            <person name="Fluhr R."/>
            <person name="Prusky D."/>
        </authorList>
    </citation>
    <scope>NUCLEOTIDE SEQUENCE [LARGE SCALE GENOMIC DNA]</scope>
    <source>
        <strain evidence="2">Cg-14</strain>
    </source>
</reference>
<accession>T0KQ13</accession>
<dbReference type="EMBL" id="AMYD01001242">
    <property type="protein sequence ID" value="EQB54034.1"/>
    <property type="molecule type" value="Genomic_DNA"/>
</dbReference>
<name>T0KQ13_COLGC</name>
<evidence type="ECO:0000313" key="2">
    <source>
        <dbReference type="Proteomes" id="UP000015530"/>
    </source>
</evidence>
<organism evidence="1 2">
    <name type="scientific">Colletotrichum gloeosporioides (strain Cg-14)</name>
    <name type="common">Anthracnose fungus</name>
    <name type="synonym">Glomerella cingulata</name>
    <dbReference type="NCBI Taxonomy" id="1237896"/>
    <lineage>
        <taxon>Eukaryota</taxon>
        <taxon>Fungi</taxon>
        <taxon>Dikarya</taxon>
        <taxon>Ascomycota</taxon>
        <taxon>Pezizomycotina</taxon>
        <taxon>Sordariomycetes</taxon>
        <taxon>Hypocreomycetidae</taxon>
        <taxon>Glomerellales</taxon>
        <taxon>Glomerellaceae</taxon>
        <taxon>Colletotrichum</taxon>
        <taxon>Colletotrichum gloeosporioides species complex</taxon>
    </lineage>
</organism>
<dbReference type="Proteomes" id="UP000015530">
    <property type="component" value="Unassembled WGS sequence"/>
</dbReference>